<dbReference type="PANTHER" id="PTHR10885">
    <property type="entry name" value="ISOPENTENYL-DIPHOSPHATE DELTA-ISOMERASE"/>
    <property type="match status" value="1"/>
</dbReference>
<evidence type="ECO:0000259" key="3">
    <source>
        <dbReference type="PROSITE" id="PS51462"/>
    </source>
</evidence>
<keyword evidence="5" id="KW-1185">Reference proteome</keyword>
<dbReference type="Pfam" id="PF00293">
    <property type="entry name" value="NUDIX"/>
    <property type="match status" value="1"/>
</dbReference>
<comment type="caution">
    <text evidence="4">The sequence shown here is derived from an EMBL/GenBank/DDBJ whole genome shotgun (WGS) entry which is preliminary data.</text>
</comment>
<sequence length="191" mass="21241">MNQPECWRDVVNEADEVLGQAHKNEFVNGELICRVAFIMLANSRGELLLHQRAATKKAYPLYWSGAAAGHLHAGETYEACAHREMREEIGAEAGLEFLGRFYSQPDLEMVGVFLGFYDGEFTIEPREVERIEYFTPERLERDRKSMKITSFVERSLPLVLPRLRAVAGPSRGGAVEPAPSGPDGTPDDSGG</sequence>
<name>A0ABV6NY34_9ACTN</name>
<dbReference type="PANTHER" id="PTHR10885:SF0">
    <property type="entry name" value="ISOPENTENYL-DIPHOSPHATE DELTA-ISOMERASE"/>
    <property type="match status" value="1"/>
</dbReference>
<dbReference type="InterPro" id="IPR000086">
    <property type="entry name" value="NUDIX_hydrolase_dom"/>
</dbReference>
<dbReference type="InterPro" id="IPR020084">
    <property type="entry name" value="NUDIX_hydrolase_CS"/>
</dbReference>
<evidence type="ECO:0000313" key="5">
    <source>
        <dbReference type="Proteomes" id="UP001589894"/>
    </source>
</evidence>
<evidence type="ECO:0000256" key="2">
    <source>
        <dbReference type="SAM" id="MobiDB-lite"/>
    </source>
</evidence>
<dbReference type="Gene3D" id="3.90.79.10">
    <property type="entry name" value="Nucleoside Triphosphate Pyrophosphohydrolase"/>
    <property type="match status" value="1"/>
</dbReference>
<accession>A0ABV6NY34</accession>
<protein>
    <submittedName>
        <fullName evidence="4">NUDIX domain-containing protein</fullName>
    </submittedName>
</protein>
<feature type="region of interest" description="Disordered" evidence="2">
    <location>
        <begin position="168"/>
        <end position="191"/>
    </location>
</feature>
<dbReference type="Proteomes" id="UP001589894">
    <property type="component" value="Unassembled WGS sequence"/>
</dbReference>
<dbReference type="InterPro" id="IPR015797">
    <property type="entry name" value="NUDIX_hydrolase-like_dom_sf"/>
</dbReference>
<reference evidence="4 5" key="1">
    <citation type="submission" date="2024-09" db="EMBL/GenBank/DDBJ databases">
        <authorList>
            <person name="Sun Q."/>
            <person name="Mori K."/>
        </authorList>
    </citation>
    <scope>NUCLEOTIDE SEQUENCE [LARGE SCALE GENOMIC DNA]</scope>
    <source>
        <strain evidence="4 5">TBRC 2205</strain>
    </source>
</reference>
<feature type="domain" description="Nudix hydrolase" evidence="3">
    <location>
        <begin position="31"/>
        <end position="161"/>
    </location>
</feature>
<dbReference type="EMBL" id="JBHLUE010000011">
    <property type="protein sequence ID" value="MFC0565697.1"/>
    <property type="molecule type" value="Genomic_DNA"/>
</dbReference>
<dbReference type="SUPFAM" id="SSF55811">
    <property type="entry name" value="Nudix"/>
    <property type="match status" value="1"/>
</dbReference>
<organism evidence="4 5">
    <name type="scientific">Plantactinospora siamensis</name>
    <dbReference type="NCBI Taxonomy" id="555372"/>
    <lineage>
        <taxon>Bacteria</taxon>
        <taxon>Bacillati</taxon>
        <taxon>Actinomycetota</taxon>
        <taxon>Actinomycetes</taxon>
        <taxon>Micromonosporales</taxon>
        <taxon>Micromonosporaceae</taxon>
        <taxon>Plantactinospora</taxon>
    </lineage>
</organism>
<dbReference type="PROSITE" id="PS00893">
    <property type="entry name" value="NUDIX_BOX"/>
    <property type="match status" value="1"/>
</dbReference>
<evidence type="ECO:0000256" key="1">
    <source>
        <dbReference type="ARBA" id="ARBA00022801"/>
    </source>
</evidence>
<dbReference type="RefSeq" id="WP_377339713.1">
    <property type="nucleotide sequence ID" value="NZ_JBHLUE010000011.1"/>
</dbReference>
<gene>
    <name evidence="4" type="ORF">ACFFHU_16350</name>
</gene>
<feature type="compositionally biased region" description="Low complexity" evidence="2">
    <location>
        <begin position="177"/>
        <end position="191"/>
    </location>
</feature>
<proteinExistence type="predicted"/>
<dbReference type="PROSITE" id="PS51462">
    <property type="entry name" value="NUDIX"/>
    <property type="match status" value="1"/>
</dbReference>
<evidence type="ECO:0000313" key="4">
    <source>
        <dbReference type="EMBL" id="MFC0565697.1"/>
    </source>
</evidence>
<keyword evidence="1" id="KW-0378">Hydrolase</keyword>